<dbReference type="PANTHER" id="PTHR30290">
    <property type="entry name" value="PERIPLASMIC BINDING COMPONENT OF ABC TRANSPORTER"/>
    <property type="match status" value="1"/>
</dbReference>
<dbReference type="GO" id="GO:0042597">
    <property type="term" value="C:periplasmic space"/>
    <property type="evidence" value="ECO:0007669"/>
    <property type="project" value="UniProtKB-ARBA"/>
</dbReference>
<gene>
    <name evidence="5" type="ORF">SAMN05192554_11077</name>
</gene>
<dbReference type="PANTHER" id="PTHR30290:SF9">
    <property type="entry name" value="OLIGOPEPTIDE-BINDING PROTEIN APPA"/>
    <property type="match status" value="1"/>
</dbReference>
<dbReference type="STRING" id="996166.SAMN05192554_11077"/>
<dbReference type="AlphaFoldDB" id="A0A1G9XE59"/>
<dbReference type="Gene3D" id="3.90.76.10">
    <property type="entry name" value="Dipeptide-binding Protein, Domain 1"/>
    <property type="match status" value="1"/>
</dbReference>
<dbReference type="GO" id="GO:0015833">
    <property type="term" value="P:peptide transport"/>
    <property type="evidence" value="ECO:0007669"/>
    <property type="project" value="TreeGrafter"/>
</dbReference>
<dbReference type="OrthoDB" id="194307at2157"/>
<name>A0A1G9XE59_9EURY</name>
<feature type="domain" description="Solute-binding protein family 5" evidence="4">
    <location>
        <begin position="83"/>
        <end position="442"/>
    </location>
</feature>
<sequence length="540" mass="59071">MARDMDRRNFLKAAGAATATTTMTAGCVGDFVGSGGSGTLTYGRGAPSATLDPQASTSGEVAKVTNQVYDKLMGFEPGGSALVESLATDFTIEGTTATIQLREDATFHNGDEFTAEDFIATYRRFVDPEYEYHFEDRSGYGPYLLGAVEDVSAPDDYTVEFSIAKKYAPFLANLGAFAMAVLPKSEIESGTDFSSEMIGTSAFQFESADQGTGTIRLSAYDDYYGEGPHVEEVTFEVIGENGTRASSLNAGELDIIDGLSPQTITQVEDGEGEIKRRGGINVGYLAMNMATFEPFRNKKVRQAMNYAIDTEELASTVYQGIATPASQPIPDLVTGYNEELDPYPYDPDQAQTLLEEAGYGDGFEFELATFQNPRAYNPSPGEAAETVRSYLGEVGITANLEQKTWETYLNYTAQGSHDACFLGWMTDNGDPDNFYYALLHPQVESDPDQDYVEWSTEGINKTNRAAWANNEFMELVEQGQSTYETSERQSLYREAGAIFHEECPWVPLVHTEEVRGIGPDVSNFTVGVIGGPFLNRVELE</sequence>
<dbReference type="Pfam" id="PF00496">
    <property type="entry name" value="SBP_bac_5"/>
    <property type="match status" value="1"/>
</dbReference>
<dbReference type="Gene3D" id="3.40.190.10">
    <property type="entry name" value="Periplasmic binding protein-like II"/>
    <property type="match status" value="1"/>
</dbReference>
<dbReference type="Proteomes" id="UP000199370">
    <property type="component" value="Unassembled WGS sequence"/>
</dbReference>
<organism evidence="5 6">
    <name type="scientific">Haloarchaeobius iranensis</name>
    <dbReference type="NCBI Taxonomy" id="996166"/>
    <lineage>
        <taxon>Archaea</taxon>
        <taxon>Methanobacteriati</taxon>
        <taxon>Methanobacteriota</taxon>
        <taxon>Stenosarchaea group</taxon>
        <taxon>Halobacteria</taxon>
        <taxon>Halobacteriales</taxon>
        <taxon>Halorubellaceae</taxon>
        <taxon>Haloarchaeobius</taxon>
    </lineage>
</organism>
<reference evidence="5 6" key="1">
    <citation type="submission" date="2016-10" db="EMBL/GenBank/DDBJ databases">
        <authorList>
            <person name="de Groot N.N."/>
        </authorList>
    </citation>
    <scope>NUCLEOTIDE SEQUENCE [LARGE SCALE GENOMIC DNA]</scope>
    <source>
        <strain evidence="6">EB21,IBRC-M 10013,KCTC 4048</strain>
    </source>
</reference>
<dbReference type="GO" id="GO:1904680">
    <property type="term" value="F:peptide transmembrane transporter activity"/>
    <property type="evidence" value="ECO:0007669"/>
    <property type="project" value="TreeGrafter"/>
</dbReference>
<keyword evidence="3" id="KW-0732">Signal</keyword>
<dbReference type="InterPro" id="IPR039424">
    <property type="entry name" value="SBP_5"/>
</dbReference>
<dbReference type="PROSITE" id="PS51318">
    <property type="entry name" value="TAT"/>
    <property type="match status" value="1"/>
</dbReference>
<dbReference type="PIRSF" id="PIRSF002741">
    <property type="entry name" value="MppA"/>
    <property type="match status" value="1"/>
</dbReference>
<dbReference type="GO" id="GO:0043190">
    <property type="term" value="C:ATP-binding cassette (ABC) transporter complex"/>
    <property type="evidence" value="ECO:0007669"/>
    <property type="project" value="InterPro"/>
</dbReference>
<keyword evidence="6" id="KW-1185">Reference proteome</keyword>
<proteinExistence type="inferred from homology"/>
<dbReference type="Gene3D" id="3.10.105.10">
    <property type="entry name" value="Dipeptide-binding Protein, Domain 3"/>
    <property type="match status" value="1"/>
</dbReference>
<dbReference type="EMBL" id="FNIA01000010">
    <property type="protein sequence ID" value="SDM95040.1"/>
    <property type="molecule type" value="Genomic_DNA"/>
</dbReference>
<dbReference type="InterPro" id="IPR000914">
    <property type="entry name" value="SBP_5_dom"/>
</dbReference>
<dbReference type="Pfam" id="PF10518">
    <property type="entry name" value="TAT_signal"/>
    <property type="match status" value="1"/>
</dbReference>
<evidence type="ECO:0000256" key="1">
    <source>
        <dbReference type="ARBA" id="ARBA00005695"/>
    </source>
</evidence>
<dbReference type="CDD" id="cd08493">
    <property type="entry name" value="PBP2_DppA_like"/>
    <property type="match status" value="1"/>
</dbReference>
<dbReference type="InterPro" id="IPR030678">
    <property type="entry name" value="Peptide/Ni-bd"/>
</dbReference>
<evidence type="ECO:0000313" key="6">
    <source>
        <dbReference type="Proteomes" id="UP000199370"/>
    </source>
</evidence>
<evidence type="ECO:0000313" key="5">
    <source>
        <dbReference type="EMBL" id="SDM95040.1"/>
    </source>
</evidence>
<dbReference type="RefSeq" id="WP_089733645.1">
    <property type="nucleotide sequence ID" value="NZ_FNIA01000010.1"/>
</dbReference>
<evidence type="ECO:0000256" key="2">
    <source>
        <dbReference type="ARBA" id="ARBA00022448"/>
    </source>
</evidence>
<comment type="similarity">
    <text evidence="1">Belongs to the bacterial solute-binding protein 5 family.</text>
</comment>
<dbReference type="InterPro" id="IPR006311">
    <property type="entry name" value="TAT_signal"/>
</dbReference>
<keyword evidence="2" id="KW-0813">Transport</keyword>
<dbReference type="PROSITE" id="PS51257">
    <property type="entry name" value="PROKAR_LIPOPROTEIN"/>
    <property type="match status" value="1"/>
</dbReference>
<dbReference type="SUPFAM" id="SSF53850">
    <property type="entry name" value="Periplasmic binding protein-like II"/>
    <property type="match status" value="1"/>
</dbReference>
<dbReference type="NCBIfam" id="TIGR01409">
    <property type="entry name" value="TAT_signal_seq"/>
    <property type="match status" value="1"/>
</dbReference>
<protein>
    <submittedName>
        <fullName evidence="5">Peptide/nickel transport system substrate-binding protein</fullName>
    </submittedName>
</protein>
<evidence type="ECO:0000256" key="3">
    <source>
        <dbReference type="ARBA" id="ARBA00022729"/>
    </source>
</evidence>
<evidence type="ECO:0000259" key="4">
    <source>
        <dbReference type="Pfam" id="PF00496"/>
    </source>
</evidence>
<accession>A0A1G9XE59</accession>
<dbReference type="InterPro" id="IPR019546">
    <property type="entry name" value="TAT_signal_bac_arc"/>
</dbReference>